<name>A0A0Q3U477_AMAAE</name>
<dbReference type="PROSITE" id="PS51425">
    <property type="entry name" value="SCD"/>
    <property type="match status" value="1"/>
</dbReference>
<dbReference type="GO" id="GO:0000785">
    <property type="term" value="C:chromatin"/>
    <property type="evidence" value="ECO:0007669"/>
    <property type="project" value="TreeGrafter"/>
</dbReference>
<organism evidence="4 5">
    <name type="scientific">Amazona aestiva</name>
    <name type="common">Blue-fronted Amazon parrot</name>
    <dbReference type="NCBI Taxonomy" id="12930"/>
    <lineage>
        <taxon>Eukaryota</taxon>
        <taxon>Metazoa</taxon>
        <taxon>Chordata</taxon>
        <taxon>Craniata</taxon>
        <taxon>Vertebrata</taxon>
        <taxon>Euteleostomi</taxon>
        <taxon>Archelosauria</taxon>
        <taxon>Archosauria</taxon>
        <taxon>Dinosauria</taxon>
        <taxon>Saurischia</taxon>
        <taxon>Theropoda</taxon>
        <taxon>Coelurosauria</taxon>
        <taxon>Aves</taxon>
        <taxon>Neognathae</taxon>
        <taxon>Neoaves</taxon>
        <taxon>Telluraves</taxon>
        <taxon>Australaves</taxon>
        <taxon>Psittaciformes</taxon>
        <taxon>Psittacidae</taxon>
        <taxon>Amazona</taxon>
    </lineage>
</organism>
<reference evidence="4 5" key="1">
    <citation type="submission" date="2015-10" db="EMBL/GenBank/DDBJ databases">
        <authorList>
            <person name="Gilbert D.G."/>
        </authorList>
    </citation>
    <scope>NUCLEOTIDE SEQUENCE [LARGE SCALE GENOMIC DNA]</scope>
    <source>
        <strain evidence="4">FVVF132</strain>
    </source>
</reference>
<dbReference type="EMBL" id="LMAW01000111">
    <property type="protein sequence ID" value="KQL60728.1"/>
    <property type="molecule type" value="Genomic_DNA"/>
</dbReference>
<dbReference type="OrthoDB" id="498590at2759"/>
<keyword evidence="5" id="KW-1185">Reference proteome</keyword>
<dbReference type="Proteomes" id="UP000051836">
    <property type="component" value="Unassembled WGS sequence"/>
</dbReference>
<protein>
    <recommendedName>
        <fullName evidence="3">SCD domain-containing protein</fullName>
    </recommendedName>
</protein>
<comment type="caution">
    <text evidence="4">The sequence shown here is derived from an EMBL/GenBank/DDBJ whole genome shotgun (WGS) entry which is preliminary data.</text>
</comment>
<evidence type="ECO:0000259" key="3">
    <source>
        <dbReference type="PROSITE" id="PS51425"/>
    </source>
</evidence>
<sequence length="97" mass="10621">MGGVSWVGERFGGEWQETPGIAMRCRDVVPDIRAICMEELGTWMKTYAASFLTDSYLKYIGWTLYDKVGTDGGVRVAQGWGPVDSCHCSSGRCACSV</sequence>
<evidence type="ECO:0000256" key="1">
    <source>
        <dbReference type="ARBA" id="ARBA00005486"/>
    </source>
</evidence>
<dbReference type="GO" id="GO:0007062">
    <property type="term" value="P:sister chromatid cohesion"/>
    <property type="evidence" value="ECO:0007669"/>
    <property type="project" value="TreeGrafter"/>
</dbReference>
<dbReference type="PANTHER" id="PTHR11199">
    <property type="entry name" value="STROMAL ANTIGEN"/>
    <property type="match status" value="1"/>
</dbReference>
<dbReference type="InterPro" id="IPR039662">
    <property type="entry name" value="Cohesin_Scc3/SA"/>
</dbReference>
<accession>A0A0Q3U477</accession>
<gene>
    <name evidence="4" type="ORF">AAES_05361</name>
</gene>
<dbReference type="GO" id="GO:0008278">
    <property type="term" value="C:cohesin complex"/>
    <property type="evidence" value="ECO:0007669"/>
    <property type="project" value="TreeGrafter"/>
</dbReference>
<dbReference type="GO" id="GO:0005634">
    <property type="term" value="C:nucleus"/>
    <property type="evidence" value="ECO:0007669"/>
    <property type="project" value="TreeGrafter"/>
</dbReference>
<dbReference type="InterPro" id="IPR020839">
    <property type="entry name" value="SCD"/>
</dbReference>
<dbReference type="STRING" id="12930.A0A0Q3U477"/>
<dbReference type="GO" id="GO:0003682">
    <property type="term" value="F:chromatin binding"/>
    <property type="evidence" value="ECO:0007669"/>
    <property type="project" value="TreeGrafter"/>
</dbReference>
<evidence type="ECO:0000313" key="4">
    <source>
        <dbReference type="EMBL" id="KQL60728.1"/>
    </source>
</evidence>
<keyword evidence="2" id="KW-0539">Nucleus</keyword>
<comment type="similarity">
    <text evidence="1">Belongs to the SCC3 family.</text>
</comment>
<evidence type="ECO:0000256" key="2">
    <source>
        <dbReference type="ARBA" id="ARBA00023242"/>
    </source>
</evidence>
<evidence type="ECO:0000313" key="5">
    <source>
        <dbReference type="Proteomes" id="UP000051836"/>
    </source>
</evidence>
<dbReference type="AlphaFoldDB" id="A0A0Q3U477"/>
<dbReference type="PANTHER" id="PTHR11199:SF8">
    <property type="entry name" value="COHESIN SUBUNIT SA-3"/>
    <property type="match status" value="1"/>
</dbReference>
<proteinExistence type="inferred from homology"/>
<feature type="domain" description="SCD" evidence="3">
    <location>
        <begin position="21"/>
        <end position="97"/>
    </location>
</feature>
<dbReference type="Pfam" id="PF21581">
    <property type="entry name" value="SCD"/>
    <property type="match status" value="1"/>
</dbReference>